<name>A0A0A9D348_ARUDO</name>
<protein>
    <submittedName>
        <fullName evidence="1">Uncharacterized protein</fullName>
    </submittedName>
</protein>
<reference evidence="1" key="2">
    <citation type="journal article" date="2015" name="Data Brief">
        <title>Shoot transcriptome of the giant reed, Arundo donax.</title>
        <authorList>
            <person name="Barrero R.A."/>
            <person name="Guerrero F.D."/>
            <person name="Moolhuijzen P."/>
            <person name="Goolsby J.A."/>
            <person name="Tidwell J."/>
            <person name="Bellgard S.E."/>
            <person name="Bellgard M.I."/>
        </authorList>
    </citation>
    <scope>NUCLEOTIDE SEQUENCE</scope>
    <source>
        <tissue evidence="1">Shoot tissue taken approximately 20 cm above the soil surface</tissue>
    </source>
</reference>
<sequence>MTTSEAIMARPTALYRITRARQSWTPVVHV</sequence>
<accession>A0A0A9D348</accession>
<proteinExistence type="predicted"/>
<dbReference type="EMBL" id="GBRH01217820">
    <property type="protein sequence ID" value="JAD80075.1"/>
    <property type="molecule type" value="Transcribed_RNA"/>
</dbReference>
<dbReference type="AlphaFoldDB" id="A0A0A9D348"/>
<organism evidence="1">
    <name type="scientific">Arundo donax</name>
    <name type="common">Giant reed</name>
    <name type="synonym">Donax arundinaceus</name>
    <dbReference type="NCBI Taxonomy" id="35708"/>
    <lineage>
        <taxon>Eukaryota</taxon>
        <taxon>Viridiplantae</taxon>
        <taxon>Streptophyta</taxon>
        <taxon>Embryophyta</taxon>
        <taxon>Tracheophyta</taxon>
        <taxon>Spermatophyta</taxon>
        <taxon>Magnoliopsida</taxon>
        <taxon>Liliopsida</taxon>
        <taxon>Poales</taxon>
        <taxon>Poaceae</taxon>
        <taxon>PACMAD clade</taxon>
        <taxon>Arundinoideae</taxon>
        <taxon>Arundineae</taxon>
        <taxon>Arundo</taxon>
    </lineage>
</organism>
<reference evidence="1" key="1">
    <citation type="submission" date="2014-09" db="EMBL/GenBank/DDBJ databases">
        <authorList>
            <person name="Magalhaes I.L.F."/>
            <person name="Oliveira U."/>
            <person name="Santos F.R."/>
            <person name="Vidigal T.H.D.A."/>
            <person name="Brescovit A.D."/>
            <person name="Santos A.J."/>
        </authorList>
    </citation>
    <scope>NUCLEOTIDE SEQUENCE</scope>
    <source>
        <tissue evidence="1">Shoot tissue taken approximately 20 cm above the soil surface</tissue>
    </source>
</reference>
<evidence type="ECO:0000313" key="1">
    <source>
        <dbReference type="EMBL" id="JAD80075.1"/>
    </source>
</evidence>